<name>A0A3M6TIN4_POCDA</name>
<comment type="caution">
    <text evidence="1">The sequence shown here is derived from an EMBL/GenBank/DDBJ whole genome shotgun (WGS) entry which is preliminary data.</text>
</comment>
<protein>
    <submittedName>
        <fullName evidence="1">Uncharacterized protein</fullName>
    </submittedName>
</protein>
<proteinExistence type="predicted"/>
<dbReference type="EMBL" id="RCHS01003527">
    <property type="protein sequence ID" value="RMX41128.1"/>
    <property type="molecule type" value="Genomic_DNA"/>
</dbReference>
<dbReference type="OrthoDB" id="5952306at2759"/>
<dbReference type="AlphaFoldDB" id="A0A3M6TIN4"/>
<evidence type="ECO:0000313" key="1">
    <source>
        <dbReference type="EMBL" id="RMX41128.1"/>
    </source>
</evidence>
<dbReference type="Proteomes" id="UP000275408">
    <property type="component" value="Unassembled WGS sequence"/>
</dbReference>
<reference evidence="1 2" key="1">
    <citation type="journal article" date="2018" name="Sci. Rep.">
        <title>Comparative analysis of the Pocillopora damicornis genome highlights role of immune system in coral evolution.</title>
        <authorList>
            <person name="Cunning R."/>
            <person name="Bay R.A."/>
            <person name="Gillette P."/>
            <person name="Baker A.C."/>
            <person name="Traylor-Knowles N."/>
        </authorList>
    </citation>
    <scope>NUCLEOTIDE SEQUENCE [LARGE SCALE GENOMIC DNA]</scope>
    <source>
        <strain evidence="1">RSMAS</strain>
        <tissue evidence="1">Whole animal</tissue>
    </source>
</reference>
<feature type="non-terminal residue" evidence="1">
    <location>
        <position position="261"/>
    </location>
</feature>
<feature type="non-terminal residue" evidence="1">
    <location>
        <position position="1"/>
    </location>
</feature>
<keyword evidence="2" id="KW-1185">Reference proteome</keyword>
<gene>
    <name evidence="1" type="ORF">pdam_00003277</name>
</gene>
<sequence>FLVGKHAALPNTGKCSFIESACASRKCTTSFYKGLQKDPKGDCLVKFDQVKECMQKLAKYCLGTQPGRSMKIKRECADDLTLRPFSSLEIFNCPSSVTTKAKVCMETFRRIFAADKSNSSLCSLGKFPTLVKYCPIGQKKNDKNKETNKLLMTFIVYREHAKSKRCLKNLIYTECSLSPEMLELTELALADHNPFCADNRDPGATGNDQCYEVKDISGPAGIDAFLSTDKPITTNAAAGIKTSVFQAFLFVFPTIWFFFSF</sequence>
<accession>A0A3M6TIN4</accession>
<evidence type="ECO:0000313" key="2">
    <source>
        <dbReference type="Proteomes" id="UP000275408"/>
    </source>
</evidence>
<organism evidence="1 2">
    <name type="scientific">Pocillopora damicornis</name>
    <name type="common">Cauliflower coral</name>
    <name type="synonym">Millepora damicornis</name>
    <dbReference type="NCBI Taxonomy" id="46731"/>
    <lineage>
        <taxon>Eukaryota</taxon>
        <taxon>Metazoa</taxon>
        <taxon>Cnidaria</taxon>
        <taxon>Anthozoa</taxon>
        <taxon>Hexacorallia</taxon>
        <taxon>Scleractinia</taxon>
        <taxon>Astrocoeniina</taxon>
        <taxon>Pocilloporidae</taxon>
        <taxon>Pocillopora</taxon>
    </lineage>
</organism>